<comment type="similarity">
    <text evidence="8">Belongs to the P-Pant transferase superfamily. AcpS family.</text>
</comment>
<dbReference type="EMBL" id="VIRB01000164">
    <property type="protein sequence ID" value="NDO72338.1"/>
    <property type="molecule type" value="Genomic_DNA"/>
</dbReference>
<dbReference type="OrthoDB" id="517356at2"/>
<evidence type="ECO:0000313" key="10">
    <source>
        <dbReference type="EMBL" id="NDO72338.1"/>
    </source>
</evidence>
<name>A0A9X5H9D0_9FIRM</name>
<dbReference type="InterPro" id="IPR037143">
    <property type="entry name" value="4-PPantetheinyl_Trfase_dom_sf"/>
</dbReference>
<keyword evidence="7 8" id="KW-0275">Fatty acid biosynthesis</keyword>
<dbReference type="GO" id="GO:0000287">
    <property type="term" value="F:magnesium ion binding"/>
    <property type="evidence" value="ECO:0007669"/>
    <property type="project" value="UniProtKB-UniRule"/>
</dbReference>
<keyword evidence="2 8" id="KW-0808">Transferase</keyword>
<dbReference type="NCBIfam" id="TIGR00556">
    <property type="entry name" value="pantethn_trn"/>
    <property type="match status" value="1"/>
</dbReference>
<keyword evidence="6 8" id="KW-0443">Lipid metabolism</keyword>
<dbReference type="InterPro" id="IPR008278">
    <property type="entry name" value="4-PPantetheinyl_Trfase_dom"/>
</dbReference>
<dbReference type="NCBIfam" id="TIGR00516">
    <property type="entry name" value="acpS"/>
    <property type="match status" value="1"/>
</dbReference>
<dbReference type="Gene3D" id="3.90.470.20">
    <property type="entry name" value="4'-phosphopantetheinyl transferase domain"/>
    <property type="match status" value="1"/>
</dbReference>
<comment type="cofactor">
    <cofactor evidence="8">
        <name>Mg(2+)</name>
        <dbReference type="ChEBI" id="CHEBI:18420"/>
    </cofactor>
</comment>
<accession>A0A9X5H9D0</accession>
<keyword evidence="1 8" id="KW-0444">Lipid biosynthesis</keyword>
<evidence type="ECO:0000256" key="8">
    <source>
        <dbReference type="HAMAP-Rule" id="MF_00101"/>
    </source>
</evidence>
<comment type="caution">
    <text evidence="10">The sequence shown here is derived from an EMBL/GenBank/DDBJ whole genome shotgun (WGS) entry which is preliminary data.</text>
</comment>
<feature type="domain" description="4'-phosphopantetheinyl transferase" evidence="9">
    <location>
        <begin position="4"/>
        <end position="120"/>
    </location>
</feature>
<dbReference type="HAMAP" id="MF_00101">
    <property type="entry name" value="AcpS"/>
    <property type="match status" value="1"/>
</dbReference>
<evidence type="ECO:0000256" key="3">
    <source>
        <dbReference type="ARBA" id="ARBA00022723"/>
    </source>
</evidence>
<dbReference type="EC" id="2.7.8.7" evidence="8"/>
<keyword evidence="5 8" id="KW-0460">Magnesium</keyword>
<dbReference type="SUPFAM" id="SSF56214">
    <property type="entry name" value="4'-phosphopantetheinyl transferase"/>
    <property type="match status" value="1"/>
</dbReference>
<dbReference type="GO" id="GO:0008897">
    <property type="term" value="F:holo-[acyl-carrier-protein] synthase activity"/>
    <property type="evidence" value="ECO:0007669"/>
    <property type="project" value="UniProtKB-UniRule"/>
</dbReference>
<sequence length="143" mass="15645">MTYGIGTDILKISSIAKSVADLNDPFVRKTYTPGEVALITSRPVPLNSFATRFAGKEAVFKSLNLHGNDIRLNEIEILENENGQPTVTLHGNALRLAEQKGISRILVSLSYDTDYAVAYASAHKNFPPVRLQSIISVLCNSLQ</sequence>
<comment type="subcellular location">
    <subcellularLocation>
        <location evidence="8">Cytoplasm</location>
    </subcellularLocation>
</comment>
<protein>
    <recommendedName>
        <fullName evidence="8">Holo-[acyl-carrier-protein] synthase</fullName>
        <shortName evidence="8">Holo-ACP synthase</shortName>
        <ecNumber evidence="8">2.7.8.7</ecNumber>
    </recommendedName>
    <alternativeName>
        <fullName evidence="8">4'-phosphopantetheinyl transferase AcpS</fullName>
    </alternativeName>
</protein>
<dbReference type="RefSeq" id="WP_004082726.1">
    <property type="nucleotide sequence ID" value="NZ_VIRB01000164.1"/>
</dbReference>
<gene>
    <name evidence="8 10" type="primary">acpS</name>
    <name evidence="10" type="ORF">FMM80_28430</name>
</gene>
<organism evidence="10 11">
    <name type="scientific">Schaedlerella arabinosiphila</name>
    <dbReference type="NCBI Taxonomy" id="2044587"/>
    <lineage>
        <taxon>Bacteria</taxon>
        <taxon>Bacillati</taxon>
        <taxon>Bacillota</taxon>
        <taxon>Clostridia</taxon>
        <taxon>Lachnospirales</taxon>
        <taxon>Lachnospiraceae</taxon>
        <taxon>Schaedlerella</taxon>
    </lineage>
</organism>
<keyword evidence="8" id="KW-0963">Cytoplasm</keyword>
<feature type="binding site" evidence="8">
    <location>
        <position position="57"/>
    </location>
    <ligand>
        <name>Mg(2+)</name>
        <dbReference type="ChEBI" id="CHEBI:18420"/>
    </ligand>
</feature>
<dbReference type="AlphaFoldDB" id="A0A9X5H9D0"/>
<evidence type="ECO:0000256" key="7">
    <source>
        <dbReference type="ARBA" id="ARBA00023160"/>
    </source>
</evidence>
<dbReference type="InterPro" id="IPR004568">
    <property type="entry name" value="Ppantetheine-prot_Trfase_dom"/>
</dbReference>
<evidence type="ECO:0000259" key="9">
    <source>
        <dbReference type="Pfam" id="PF01648"/>
    </source>
</evidence>
<proteinExistence type="inferred from homology"/>
<evidence type="ECO:0000256" key="5">
    <source>
        <dbReference type="ARBA" id="ARBA00022842"/>
    </source>
</evidence>
<evidence type="ECO:0000313" key="11">
    <source>
        <dbReference type="Proteomes" id="UP000474104"/>
    </source>
</evidence>
<dbReference type="Pfam" id="PF01648">
    <property type="entry name" value="ACPS"/>
    <property type="match status" value="1"/>
</dbReference>
<evidence type="ECO:0000256" key="4">
    <source>
        <dbReference type="ARBA" id="ARBA00022832"/>
    </source>
</evidence>
<feature type="binding site" evidence="8">
    <location>
        <position position="8"/>
    </location>
    <ligand>
        <name>Mg(2+)</name>
        <dbReference type="ChEBI" id="CHEBI:18420"/>
    </ligand>
</feature>
<evidence type="ECO:0000256" key="2">
    <source>
        <dbReference type="ARBA" id="ARBA00022679"/>
    </source>
</evidence>
<evidence type="ECO:0000256" key="6">
    <source>
        <dbReference type="ARBA" id="ARBA00023098"/>
    </source>
</evidence>
<dbReference type="Proteomes" id="UP000474104">
    <property type="component" value="Unassembled WGS sequence"/>
</dbReference>
<reference evidence="10 11" key="1">
    <citation type="submission" date="2019-07" db="EMBL/GenBank/DDBJ databases">
        <title>Draft genome sequences of 15 bacterial species constituting the stable defined intestinal microbiota of the GM15 gnotobiotic mouse model.</title>
        <authorList>
            <person name="Elie C."/>
            <person name="Mathieu A."/>
            <person name="Saliou A."/>
            <person name="Darnaud M."/>
            <person name="Leulier F."/>
            <person name="Tamellini A."/>
        </authorList>
    </citation>
    <scope>NUCLEOTIDE SEQUENCE [LARGE SCALE GENOMIC DNA]</scope>
    <source>
        <strain evidence="11">ASF 502</strain>
    </source>
</reference>
<evidence type="ECO:0000256" key="1">
    <source>
        <dbReference type="ARBA" id="ARBA00022516"/>
    </source>
</evidence>
<comment type="function">
    <text evidence="8">Transfers the 4'-phosphopantetheine moiety from coenzyme A to a Ser of acyl-carrier-protein.</text>
</comment>
<keyword evidence="4 8" id="KW-0276">Fatty acid metabolism</keyword>
<comment type="catalytic activity">
    <reaction evidence="8">
        <text>apo-[ACP] + CoA = holo-[ACP] + adenosine 3',5'-bisphosphate + H(+)</text>
        <dbReference type="Rhea" id="RHEA:12068"/>
        <dbReference type="Rhea" id="RHEA-COMP:9685"/>
        <dbReference type="Rhea" id="RHEA-COMP:9690"/>
        <dbReference type="ChEBI" id="CHEBI:15378"/>
        <dbReference type="ChEBI" id="CHEBI:29999"/>
        <dbReference type="ChEBI" id="CHEBI:57287"/>
        <dbReference type="ChEBI" id="CHEBI:58343"/>
        <dbReference type="ChEBI" id="CHEBI:64479"/>
        <dbReference type="EC" id="2.7.8.7"/>
    </reaction>
</comment>
<keyword evidence="3 8" id="KW-0479">Metal-binding</keyword>
<dbReference type="GO" id="GO:0005737">
    <property type="term" value="C:cytoplasm"/>
    <property type="evidence" value="ECO:0007669"/>
    <property type="project" value="UniProtKB-SubCell"/>
</dbReference>
<dbReference type="InterPro" id="IPR002582">
    <property type="entry name" value="ACPS"/>
</dbReference>
<dbReference type="GO" id="GO:0006633">
    <property type="term" value="P:fatty acid biosynthetic process"/>
    <property type="evidence" value="ECO:0007669"/>
    <property type="project" value="UniProtKB-UniRule"/>
</dbReference>